<name>A0AA46DHI9_9BURK</name>
<dbReference type="EMBL" id="SLXF01000001">
    <property type="protein sequence ID" value="TCP09992.1"/>
    <property type="molecule type" value="Genomic_DNA"/>
</dbReference>
<gene>
    <name evidence="1" type="ORF">EV676_101576</name>
</gene>
<evidence type="ECO:0000313" key="1">
    <source>
        <dbReference type="EMBL" id="TCP09992.1"/>
    </source>
</evidence>
<comment type="caution">
    <text evidence="1">The sequence shown here is derived from an EMBL/GenBank/DDBJ whole genome shotgun (WGS) entry which is preliminary data.</text>
</comment>
<evidence type="ECO:0000313" key="2">
    <source>
        <dbReference type="Proteomes" id="UP000294772"/>
    </source>
</evidence>
<organism evidence="1 2">
    <name type="scientific">Caldimonas thermodepolymerans</name>
    <dbReference type="NCBI Taxonomy" id="215580"/>
    <lineage>
        <taxon>Bacteria</taxon>
        <taxon>Pseudomonadati</taxon>
        <taxon>Pseudomonadota</taxon>
        <taxon>Betaproteobacteria</taxon>
        <taxon>Burkholderiales</taxon>
        <taxon>Sphaerotilaceae</taxon>
        <taxon>Caldimonas</taxon>
    </lineage>
</organism>
<dbReference type="AlphaFoldDB" id="A0AA46DHI9"/>
<reference evidence="1 2" key="1">
    <citation type="submission" date="2019-03" db="EMBL/GenBank/DDBJ databases">
        <title>Genomic Encyclopedia of Type Strains, Phase IV (KMG-IV): sequencing the most valuable type-strain genomes for metagenomic binning, comparative biology and taxonomic classification.</title>
        <authorList>
            <person name="Goeker M."/>
        </authorList>
    </citation>
    <scope>NUCLEOTIDE SEQUENCE [LARGE SCALE GENOMIC DNA]</scope>
    <source>
        <strain evidence="1 2">DSM 15264</strain>
    </source>
</reference>
<protein>
    <submittedName>
        <fullName evidence="1">Uncharacterized protein</fullName>
    </submittedName>
</protein>
<dbReference type="Proteomes" id="UP000294772">
    <property type="component" value="Unassembled WGS sequence"/>
</dbReference>
<sequence>MACHAGKPTVTSRRGWRLAHTMACAASSGWKTGGTGRGLQGKVVRAQSNCGVLKADSWTMVSATALRSWISSERSESVKARNAAFAPQ</sequence>
<proteinExistence type="predicted"/>
<accession>A0AA46DHI9</accession>